<evidence type="ECO:0000259" key="3">
    <source>
        <dbReference type="PROSITE" id="PS51670"/>
    </source>
</evidence>
<proteinExistence type="predicted"/>
<keyword evidence="5" id="KW-1185">Reference proteome</keyword>
<dbReference type="Gene3D" id="1.10.10.1870">
    <property type="entry name" value="ShTK domain-like"/>
    <property type="match status" value="1"/>
</dbReference>
<dbReference type="PANTHER" id="PTHR21724:SF109">
    <property type="entry name" value="SHKT DOMAIN-CONTAINING PROTEIN"/>
    <property type="match status" value="1"/>
</dbReference>
<keyword evidence="2" id="KW-0472">Membrane</keyword>
<protein>
    <recommendedName>
        <fullName evidence="3">ShKT domain-containing protein</fullName>
    </recommendedName>
</protein>
<evidence type="ECO:0000313" key="4">
    <source>
        <dbReference type="EMBL" id="KAF7635194.1"/>
    </source>
</evidence>
<dbReference type="PANTHER" id="PTHR21724">
    <property type="entry name" value="SHKT DOMAIN-CONTAINING PROTEIN"/>
    <property type="match status" value="1"/>
</dbReference>
<evidence type="ECO:0000256" key="1">
    <source>
        <dbReference type="PROSITE-ProRule" id="PRU01005"/>
    </source>
</evidence>
<dbReference type="AlphaFoldDB" id="A0A8S9ZP29"/>
<organism evidence="4 5">
    <name type="scientific">Meloidogyne graminicola</name>
    <dbReference type="NCBI Taxonomy" id="189291"/>
    <lineage>
        <taxon>Eukaryota</taxon>
        <taxon>Metazoa</taxon>
        <taxon>Ecdysozoa</taxon>
        <taxon>Nematoda</taxon>
        <taxon>Chromadorea</taxon>
        <taxon>Rhabditida</taxon>
        <taxon>Tylenchina</taxon>
        <taxon>Tylenchomorpha</taxon>
        <taxon>Tylenchoidea</taxon>
        <taxon>Meloidogynidae</taxon>
        <taxon>Meloidogyninae</taxon>
        <taxon>Meloidogyne</taxon>
    </lineage>
</organism>
<feature type="disulfide bond" evidence="1">
    <location>
        <begin position="285"/>
        <end position="303"/>
    </location>
</feature>
<dbReference type="OrthoDB" id="5867083at2759"/>
<accession>A0A8S9ZP29</accession>
<keyword evidence="1" id="KW-1015">Disulfide bond</keyword>
<dbReference type="Pfam" id="PF01549">
    <property type="entry name" value="ShK"/>
    <property type="match status" value="3"/>
</dbReference>
<keyword evidence="2" id="KW-0812">Transmembrane</keyword>
<dbReference type="Gene3D" id="1.10.10.1940">
    <property type="match status" value="1"/>
</dbReference>
<comment type="caution">
    <text evidence="4">The sequence shown here is derived from an EMBL/GenBank/DDBJ whole genome shotgun (WGS) entry which is preliminary data.</text>
</comment>
<feature type="domain" description="ShKT" evidence="3">
    <location>
        <begin position="382"/>
        <end position="420"/>
    </location>
</feature>
<reference evidence="4" key="1">
    <citation type="journal article" date="2020" name="Ecol. Evol.">
        <title>Genome structure and content of the rice root-knot nematode (Meloidogyne graminicola).</title>
        <authorList>
            <person name="Phan N.T."/>
            <person name="Danchin E.G.J."/>
            <person name="Klopp C."/>
            <person name="Perfus-Barbeoch L."/>
            <person name="Kozlowski D.K."/>
            <person name="Koutsovoulos G.D."/>
            <person name="Lopez-Roques C."/>
            <person name="Bouchez O."/>
            <person name="Zahm M."/>
            <person name="Besnard G."/>
            <person name="Bellafiore S."/>
        </authorList>
    </citation>
    <scope>NUCLEOTIDE SEQUENCE</scope>
    <source>
        <strain evidence="4">VN-18</strain>
    </source>
</reference>
<dbReference type="EMBL" id="JABEBT010000045">
    <property type="protein sequence ID" value="KAF7635194.1"/>
    <property type="molecule type" value="Genomic_DNA"/>
</dbReference>
<dbReference type="Proteomes" id="UP000605970">
    <property type="component" value="Unassembled WGS sequence"/>
</dbReference>
<keyword evidence="2" id="KW-1133">Transmembrane helix</keyword>
<feature type="transmembrane region" description="Helical" evidence="2">
    <location>
        <begin position="9"/>
        <end position="31"/>
    </location>
</feature>
<evidence type="ECO:0000256" key="2">
    <source>
        <dbReference type="SAM" id="Phobius"/>
    </source>
</evidence>
<dbReference type="SMART" id="SM00254">
    <property type="entry name" value="ShKT"/>
    <property type="match status" value="3"/>
</dbReference>
<feature type="domain" description="ShKT" evidence="3">
    <location>
        <begin position="278"/>
        <end position="316"/>
    </location>
</feature>
<gene>
    <name evidence="4" type="ORF">Mgra_00005308</name>
</gene>
<dbReference type="InterPro" id="IPR003582">
    <property type="entry name" value="ShKT_dom"/>
</dbReference>
<dbReference type="PROSITE" id="PS51670">
    <property type="entry name" value="SHKT"/>
    <property type="match status" value="3"/>
</dbReference>
<sequence>MCLSRIGQIAYGGFALISIGLILGSLFTPAWRQVYNNIQQGQIGQLPPLNMGLFSFACQRSNVNTQYPYNGNVQTNTFNQGINNVNNQGNGYLNNNNYAGQQTSIQQGNSASTAITVSTQSGTQYLDLCIAWWNVSTNKGPCYDITTNNYLSNAITCQNEAETVDDPELSPEKLCSTTQTGRFNLIGLIDKNTGNAVVDINKERNENCEIQDQIIFSSRCRKSCKTCCLLPEYGSCKDSINNCQITQCNDLTYSLNQCPSTCGKCKEIIRQNKDLEYCADIQTNCATLKEQQKCLDLNIQKECALTCNDWPDNNICKKFTQEMRNKLNINSNGQQINGIGNIGTNCQENKELCNDSFYKEFMQKYCKSTCINSITDQTPEECEDKKHTNCVIWKINGFCTNDFFPNSMREEYCKKSCHLC</sequence>
<feature type="disulfide bond" evidence="1">
    <location>
        <begin position="294"/>
        <end position="307"/>
    </location>
</feature>
<feature type="domain" description="ShKT" evidence="3">
    <location>
        <begin position="236"/>
        <end position="265"/>
    </location>
</feature>
<name>A0A8S9ZP29_9BILA</name>
<evidence type="ECO:0000313" key="5">
    <source>
        <dbReference type="Proteomes" id="UP000605970"/>
    </source>
</evidence>
<comment type="caution">
    <text evidence="1">Lacks conserved residue(s) required for the propagation of feature annotation.</text>
</comment>